<dbReference type="Gene3D" id="1.10.10.60">
    <property type="entry name" value="Homeodomain-like"/>
    <property type="match status" value="1"/>
</dbReference>
<reference evidence="2" key="1">
    <citation type="journal article" date="2023" name="Insect Mol. Biol.">
        <title>Genome sequencing provides insights into the evolution of gene families encoding plant cell wall-degrading enzymes in longhorned beetles.</title>
        <authorList>
            <person name="Shin N.R."/>
            <person name="Okamura Y."/>
            <person name="Kirsch R."/>
            <person name="Pauchet Y."/>
        </authorList>
    </citation>
    <scope>NUCLEOTIDE SEQUENCE</scope>
    <source>
        <strain evidence="2">MMC_N1</strain>
    </source>
</reference>
<evidence type="ECO:0000259" key="1">
    <source>
        <dbReference type="Pfam" id="PF13837"/>
    </source>
</evidence>
<dbReference type="EMBL" id="JAPWTJ010000944">
    <property type="protein sequence ID" value="KAJ8974718.1"/>
    <property type="molecule type" value="Genomic_DNA"/>
</dbReference>
<comment type="caution">
    <text evidence="2">The sequence shown here is derived from an EMBL/GenBank/DDBJ whole genome shotgun (WGS) entry which is preliminary data.</text>
</comment>
<dbReference type="Proteomes" id="UP001162164">
    <property type="component" value="Unassembled WGS sequence"/>
</dbReference>
<organism evidence="2 3">
    <name type="scientific">Molorchus minor</name>
    <dbReference type="NCBI Taxonomy" id="1323400"/>
    <lineage>
        <taxon>Eukaryota</taxon>
        <taxon>Metazoa</taxon>
        <taxon>Ecdysozoa</taxon>
        <taxon>Arthropoda</taxon>
        <taxon>Hexapoda</taxon>
        <taxon>Insecta</taxon>
        <taxon>Pterygota</taxon>
        <taxon>Neoptera</taxon>
        <taxon>Endopterygota</taxon>
        <taxon>Coleoptera</taxon>
        <taxon>Polyphaga</taxon>
        <taxon>Cucujiformia</taxon>
        <taxon>Chrysomeloidea</taxon>
        <taxon>Cerambycidae</taxon>
        <taxon>Lamiinae</taxon>
        <taxon>Monochamini</taxon>
        <taxon>Molorchus</taxon>
    </lineage>
</organism>
<evidence type="ECO:0000313" key="3">
    <source>
        <dbReference type="Proteomes" id="UP001162164"/>
    </source>
</evidence>
<name>A0ABQ9J9C2_9CUCU</name>
<evidence type="ECO:0000313" key="2">
    <source>
        <dbReference type="EMBL" id="KAJ8974718.1"/>
    </source>
</evidence>
<sequence>MSDLENSENIIIVHSEEDLDLLRDTKHSIDEPNRVEWSHEATKELLKIYDEKVDMLDTGIISTHKKIWELTSRLLAKKGFYYNSTQCENKWKALKGPIETN</sequence>
<protein>
    <recommendedName>
        <fullName evidence="1">Myb/SANT-like DNA-binding domain-containing protein</fullName>
    </recommendedName>
</protein>
<keyword evidence="3" id="KW-1185">Reference proteome</keyword>
<dbReference type="InterPro" id="IPR044822">
    <property type="entry name" value="Myb_DNA-bind_4"/>
</dbReference>
<dbReference type="Pfam" id="PF13837">
    <property type="entry name" value="Myb_DNA-bind_4"/>
    <property type="match status" value="1"/>
</dbReference>
<gene>
    <name evidence="2" type="ORF">NQ317_000384</name>
</gene>
<proteinExistence type="predicted"/>
<feature type="domain" description="Myb/SANT-like DNA-binding" evidence="1">
    <location>
        <begin position="34"/>
        <end position="95"/>
    </location>
</feature>
<accession>A0ABQ9J9C2</accession>